<dbReference type="SUPFAM" id="SSF55424">
    <property type="entry name" value="FAD/NAD-linked reductases, dimerisation (C-terminal) domain"/>
    <property type="match status" value="1"/>
</dbReference>
<keyword evidence="18" id="KW-1185">Reference proteome</keyword>
<evidence type="ECO:0000256" key="11">
    <source>
        <dbReference type="PIRSR" id="PIRSR000350-2"/>
    </source>
</evidence>
<feature type="binding site" evidence="12">
    <location>
        <begin position="319"/>
        <end position="322"/>
    </location>
    <ligand>
        <name>FAD</name>
        <dbReference type="ChEBI" id="CHEBI:57692"/>
    </ligand>
</feature>
<dbReference type="Pfam" id="PF07992">
    <property type="entry name" value="Pyr_redox_2"/>
    <property type="match status" value="1"/>
</dbReference>
<evidence type="ECO:0000256" key="1">
    <source>
        <dbReference type="ARBA" id="ARBA00007532"/>
    </source>
</evidence>
<feature type="binding site" evidence="12">
    <location>
        <position position="272"/>
    </location>
    <ligand>
        <name>NAD(+)</name>
        <dbReference type="ChEBI" id="CHEBI:57540"/>
    </ligand>
</feature>
<dbReference type="PRINTS" id="PR00411">
    <property type="entry name" value="PNDRDTASEI"/>
</dbReference>
<feature type="binding site" evidence="12">
    <location>
        <begin position="182"/>
        <end position="189"/>
    </location>
    <ligand>
        <name>NAD(+)</name>
        <dbReference type="ChEBI" id="CHEBI:57540"/>
    </ligand>
</feature>
<keyword evidence="7 12" id="KW-0520">NAD</keyword>
<evidence type="ECO:0000256" key="10">
    <source>
        <dbReference type="ARBA" id="ARBA00049187"/>
    </source>
</evidence>
<evidence type="ECO:0000256" key="5">
    <source>
        <dbReference type="ARBA" id="ARBA00022827"/>
    </source>
</evidence>
<dbReference type="OrthoDB" id="9800167at2"/>
<dbReference type="PIRSF" id="PIRSF000350">
    <property type="entry name" value="Mercury_reductase_MerA"/>
    <property type="match status" value="1"/>
</dbReference>
<dbReference type="InterPro" id="IPR050151">
    <property type="entry name" value="Class-I_Pyr_Nuc-Dis_Oxidored"/>
</dbReference>
<evidence type="ECO:0000256" key="12">
    <source>
        <dbReference type="PIRSR" id="PIRSR000350-3"/>
    </source>
</evidence>
<evidence type="ECO:0000256" key="6">
    <source>
        <dbReference type="ARBA" id="ARBA00023002"/>
    </source>
</evidence>
<accession>A0A2P5TJL6</accession>
<comment type="similarity">
    <text evidence="1 14">Belongs to the class-I pyridine nucleotide-disulfide oxidoreductase family.</text>
</comment>
<keyword evidence="8" id="KW-1015">Disulfide bond</keyword>
<feature type="domain" description="FAD/NAD(P)-binding" evidence="16">
    <location>
        <begin position="8"/>
        <end position="328"/>
    </location>
</feature>
<evidence type="ECO:0000256" key="8">
    <source>
        <dbReference type="ARBA" id="ARBA00023157"/>
    </source>
</evidence>
<dbReference type="PROSITE" id="PS00076">
    <property type="entry name" value="PYRIDINE_REDOX_1"/>
    <property type="match status" value="1"/>
</dbReference>
<dbReference type="FunFam" id="3.30.390.30:FF:000001">
    <property type="entry name" value="Dihydrolipoyl dehydrogenase"/>
    <property type="match status" value="1"/>
</dbReference>
<keyword evidence="5 12" id="KW-0274">FAD</keyword>
<reference evidence="18" key="1">
    <citation type="submission" date="2016-11" db="EMBL/GenBank/DDBJ databases">
        <authorList>
            <person name="Sisinthy S."/>
            <person name="Ara S."/>
            <person name="Gundlapally S.R."/>
        </authorList>
    </citation>
    <scope>NUCLEOTIDE SEQUENCE [LARGE SCALE GENOMIC DNA]</scope>
    <source>
        <strain evidence="18">V1-41</strain>
    </source>
</reference>
<evidence type="ECO:0000259" key="15">
    <source>
        <dbReference type="Pfam" id="PF02852"/>
    </source>
</evidence>
<dbReference type="NCBIfam" id="TIGR01350">
    <property type="entry name" value="lipoamide_DH"/>
    <property type="match status" value="1"/>
</dbReference>
<dbReference type="PRINTS" id="PR00368">
    <property type="entry name" value="FADPNR"/>
</dbReference>
<evidence type="ECO:0000313" key="17">
    <source>
        <dbReference type="EMBL" id="PPL15199.1"/>
    </source>
</evidence>
<keyword evidence="4 14" id="KW-0285">Flavoprotein</keyword>
<evidence type="ECO:0000256" key="7">
    <source>
        <dbReference type="ARBA" id="ARBA00023027"/>
    </source>
</evidence>
<comment type="caution">
    <text evidence="17">The sequence shown here is derived from an EMBL/GenBank/DDBJ whole genome shotgun (WGS) entry which is preliminary data.</text>
</comment>
<evidence type="ECO:0000256" key="3">
    <source>
        <dbReference type="ARBA" id="ARBA00016961"/>
    </source>
</evidence>
<dbReference type="GO" id="GO:0050660">
    <property type="term" value="F:flavin adenine dinucleotide binding"/>
    <property type="evidence" value="ECO:0007669"/>
    <property type="project" value="InterPro"/>
</dbReference>
<dbReference type="Gene3D" id="3.50.50.60">
    <property type="entry name" value="FAD/NAD(P)-binding domain"/>
    <property type="match status" value="2"/>
</dbReference>
<dbReference type="Proteomes" id="UP000242231">
    <property type="component" value="Unassembled WGS sequence"/>
</dbReference>
<dbReference type="RefSeq" id="WP_104487390.1">
    <property type="nucleotide sequence ID" value="NZ_BMYB01000001.1"/>
</dbReference>
<gene>
    <name evidence="17" type="ORF">UN63_13455</name>
</gene>
<keyword evidence="12" id="KW-0547">Nucleotide-binding</keyword>
<evidence type="ECO:0000313" key="18">
    <source>
        <dbReference type="Proteomes" id="UP000242231"/>
    </source>
</evidence>
<dbReference type="Pfam" id="PF02852">
    <property type="entry name" value="Pyr_redox_dim"/>
    <property type="match status" value="1"/>
</dbReference>
<dbReference type="GO" id="GO:0004148">
    <property type="term" value="F:dihydrolipoyl dehydrogenase (NADH) activity"/>
    <property type="evidence" value="ECO:0007669"/>
    <property type="project" value="UniProtKB-EC"/>
</dbReference>
<dbReference type="InterPro" id="IPR001100">
    <property type="entry name" value="Pyr_nuc-diS_OxRdtase"/>
</dbReference>
<feature type="binding site" evidence="12">
    <location>
        <position position="313"/>
    </location>
    <ligand>
        <name>FAD</name>
        <dbReference type="ChEBI" id="CHEBI:57692"/>
    </ligand>
</feature>
<feature type="domain" description="Pyridine nucleotide-disulphide oxidoreductase dimerisation" evidence="15">
    <location>
        <begin position="347"/>
        <end position="455"/>
    </location>
</feature>
<dbReference type="EMBL" id="MPZM01000037">
    <property type="protein sequence ID" value="PPL15199.1"/>
    <property type="molecule type" value="Genomic_DNA"/>
</dbReference>
<dbReference type="InterPro" id="IPR016156">
    <property type="entry name" value="FAD/NAD-linked_Rdtase_dimer_sf"/>
</dbReference>
<organism evidence="17 18">
    <name type="scientific">Oceanisphaera arctica</name>
    <dbReference type="NCBI Taxonomy" id="641510"/>
    <lineage>
        <taxon>Bacteria</taxon>
        <taxon>Pseudomonadati</taxon>
        <taxon>Pseudomonadota</taxon>
        <taxon>Gammaproteobacteria</taxon>
        <taxon>Aeromonadales</taxon>
        <taxon>Aeromonadaceae</taxon>
        <taxon>Oceanisphaera</taxon>
    </lineage>
</organism>
<dbReference type="InterPro" id="IPR006258">
    <property type="entry name" value="Lipoamide_DH"/>
</dbReference>
<feature type="binding site" evidence="12">
    <location>
        <position position="54"/>
    </location>
    <ligand>
        <name>FAD</name>
        <dbReference type="ChEBI" id="CHEBI:57692"/>
    </ligand>
</feature>
<dbReference type="AlphaFoldDB" id="A0A2P5TJL6"/>
<dbReference type="GO" id="GO:0006103">
    <property type="term" value="P:2-oxoglutarate metabolic process"/>
    <property type="evidence" value="ECO:0007669"/>
    <property type="project" value="TreeGrafter"/>
</dbReference>
<keyword evidence="9 14" id="KW-0676">Redox-active center</keyword>
<sequence>MSQEVKAQVVVLGAGPAGYSAAFRAADLGLETVIVERYSTLGGVCLNVGCIPSKALLHIAKVIEESKVMASHGVTFGEPNIDLDQVRAHKEKVIGQLTQGLGGMAKMRKVKVVNGFAKFTGANTMVVEGEGGNTTINFDNAIIAAGSRPIKLPFIPHEDPRVWDSTDALELKEVPEKLLVMGGGIIGLEMGTVYYSLGSKIDVVEMFDQVIPAADKDLIKIYTKQVKNKFNLMLETKVTKVEAKDDGIHVTMEDKKGESKTFTYDAVLVAIGRSPNGKSLDAEKAGVNVDERGFINVDKQLRTNVPHIYAIGDIVGQPMLAHKGVHEGHVAAEVIAGMKHYFDPKVIPSIAYTEPEVAWVGITEKEAKEKGLNVEVASFPWAASGRAIASDSSYGMTKLIFDKETHRVLGGATIGTNAGELLGEIGLAIEMGADAEDIALTIHAHPTLHESVGMAAEVFEGTITDMPNAKAKKKKK</sequence>
<comment type="catalytic activity">
    <reaction evidence="10 14">
        <text>N(6)-[(R)-dihydrolipoyl]-L-lysyl-[protein] + NAD(+) = N(6)-[(R)-lipoyl]-L-lysyl-[protein] + NADH + H(+)</text>
        <dbReference type="Rhea" id="RHEA:15045"/>
        <dbReference type="Rhea" id="RHEA-COMP:10474"/>
        <dbReference type="Rhea" id="RHEA-COMP:10475"/>
        <dbReference type="ChEBI" id="CHEBI:15378"/>
        <dbReference type="ChEBI" id="CHEBI:57540"/>
        <dbReference type="ChEBI" id="CHEBI:57945"/>
        <dbReference type="ChEBI" id="CHEBI:83099"/>
        <dbReference type="ChEBI" id="CHEBI:83100"/>
        <dbReference type="EC" id="1.8.1.4"/>
    </reaction>
</comment>
<evidence type="ECO:0000256" key="2">
    <source>
        <dbReference type="ARBA" id="ARBA00012608"/>
    </source>
</evidence>
<dbReference type="InterPro" id="IPR023753">
    <property type="entry name" value="FAD/NAD-binding_dom"/>
</dbReference>
<feature type="binding site" evidence="12">
    <location>
        <position position="205"/>
    </location>
    <ligand>
        <name>NAD(+)</name>
        <dbReference type="ChEBI" id="CHEBI:57540"/>
    </ligand>
</feature>
<dbReference type="EC" id="1.8.1.4" evidence="2 14"/>
<feature type="disulfide bond" description="Redox-active" evidence="13">
    <location>
        <begin position="45"/>
        <end position="50"/>
    </location>
</feature>
<keyword evidence="6 14" id="KW-0560">Oxidoreductase</keyword>
<evidence type="ECO:0000256" key="9">
    <source>
        <dbReference type="ARBA" id="ARBA00023284"/>
    </source>
</evidence>
<evidence type="ECO:0000256" key="4">
    <source>
        <dbReference type="ARBA" id="ARBA00022630"/>
    </source>
</evidence>
<proteinExistence type="inferred from homology"/>
<evidence type="ECO:0000259" key="16">
    <source>
        <dbReference type="Pfam" id="PF07992"/>
    </source>
</evidence>
<comment type="cofactor">
    <cofactor evidence="12 14">
        <name>FAD</name>
        <dbReference type="ChEBI" id="CHEBI:57692"/>
    </cofactor>
    <text evidence="12 14">Binds 1 FAD per subunit.</text>
</comment>
<dbReference type="PANTHER" id="PTHR22912:SF160">
    <property type="entry name" value="DIHYDROLIPOYL DEHYDROGENASE"/>
    <property type="match status" value="1"/>
</dbReference>
<dbReference type="Gene3D" id="3.30.390.30">
    <property type="match status" value="1"/>
</dbReference>
<dbReference type="InterPro" id="IPR036188">
    <property type="entry name" value="FAD/NAD-bd_sf"/>
</dbReference>
<evidence type="ECO:0000256" key="14">
    <source>
        <dbReference type="RuleBase" id="RU003692"/>
    </source>
</evidence>
<dbReference type="SUPFAM" id="SSF51905">
    <property type="entry name" value="FAD/NAD(P)-binding domain"/>
    <property type="match status" value="1"/>
</dbReference>
<comment type="miscellaneous">
    <text evidence="14">The active site is a redox-active disulfide bond.</text>
</comment>
<dbReference type="InterPro" id="IPR004099">
    <property type="entry name" value="Pyr_nucl-diS_OxRdtase_dimer"/>
</dbReference>
<evidence type="ECO:0000256" key="13">
    <source>
        <dbReference type="PIRSR" id="PIRSR000350-4"/>
    </source>
</evidence>
<protein>
    <recommendedName>
        <fullName evidence="3 14">Dihydrolipoyl dehydrogenase</fullName>
        <ecNumber evidence="2 14">1.8.1.4</ecNumber>
    </recommendedName>
</protein>
<feature type="active site" description="Proton acceptor" evidence="11">
    <location>
        <position position="445"/>
    </location>
</feature>
<dbReference type="PANTHER" id="PTHR22912">
    <property type="entry name" value="DISULFIDE OXIDOREDUCTASE"/>
    <property type="match status" value="1"/>
</dbReference>
<name>A0A2P5TJL6_9GAMM</name>
<dbReference type="InterPro" id="IPR012999">
    <property type="entry name" value="Pyr_OxRdtase_I_AS"/>
</dbReference>